<comment type="caution">
    <text evidence="2">The sequence shown here is derived from an EMBL/GenBank/DDBJ whole genome shotgun (WGS) entry which is preliminary data.</text>
</comment>
<gene>
    <name evidence="2" type="ORF">LDC_2954</name>
</gene>
<dbReference type="InterPro" id="IPR036921">
    <property type="entry name" value="PurM-like_N_sf"/>
</dbReference>
<dbReference type="PANTHER" id="PTHR30270">
    <property type="entry name" value="THIAMINE-MONOPHOSPHATE KINASE"/>
    <property type="match status" value="1"/>
</dbReference>
<dbReference type="Gene3D" id="3.90.650.10">
    <property type="entry name" value="PurM-like C-terminal domain"/>
    <property type="match status" value="1"/>
</dbReference>
<evidence type="ECO:0000259" key="1">
    <source>
        <dbReference type="Pfam" id="PF00586"/>
    </source>
</evidence>
<name>D9PN25_9ZZZZ</name>
<sequence length="251" mass="28416">MGQVQPRWAIGNFILSPRIQKEDVFEIYKGIKSELDRWNCQIIGGDISKSKEISLSLTLLGILKDKHPITRTGFRIGDYLCVSGTLGDSLLGLKILNRIQKNKTIRTKNDSVIAYLVKRHLLPQLRFDGLKKYYKYVTSCTDLSDGLQKALEIMTRTSSEVSVEIDVEKLPLSWQAREFCNCENIDSKKIALEGGEDYEVLFTVSTRNLKRIKKESGISIIGKIVPRSGSKNILLQHSNIKGKLVGFEHLF</sequence>
<dbReference type="GO" id="GO:0009030">
    <property type="term" value="F:thiamine-phosphate kinase activity"/>
    <property type="evidence" value="ECO:0007669"/>
    <property type="project" value="InterPro"/>
</dbReference>
<accession>D9PN25</accession>
<proteinExistence type="predicted"/>
<dbReference type="CDD" id="cd02194">
    <property type="entry name" value="ThiL"/>
    <property type="match status" value="1"/>
</dbReference>
<protein>
    <recommendedName>
        <fullName evidence="1">PurM-like N-terminal domain-containing protein</fullName>
    </recommendedName>
</protein>
<reference evidence="2" key="2">
    <citation type="journal article" date="2011" name="Microb. Ecol.">
        <title>Taxonomic and Functional Metagenomic Profiling of the Microbial Community in the Anoxic Sediment of a Sub-saline Shallow Lake (Laguna de Carrizo, Central Spain).</title>
        <authorList>
            <person name="Ferrer M."/>
            <person name="Guazzaroni M.E."/>
            <person name="Richter M."/>
            <person name="Garcia-Salamanca A."/>
            <person name="Yarza P."/>
            <person name="Suarez-Suarez A."/>
            <person name="Solano J."/>
            <person name="Alcaide M."/>
            <person name="van Dillewijn P."/>
            <person name="Molina-Henares M.A."/>
            <person name="Lopez-Cortes N."/>
            <person name="Al-Ramahi Y."/>
            <person name="Guerrero C."/>
            <person name="Acosta A."/>
            <person name="de Eugenio L.I."/>
            <person name="Martinez V."/>
            <person name="Marques S."/>
            <person name="Rojo F."/>
            <person name="Santero E."/>
            <person name="Genilloud O."/>
            <person name="Perez-Perez J."/>
            <person name="Rossello-Mora R."/>
            <person name="Ramos J.L."/>
        </authorList>
    </citation>
    <scope>NUCLEOTIDE SEQUENCE</scope>
</reference>
<dbReference type="Gene3D" id="3.30.1330.10">
    <property type="entry name" value="PurM-like, N-terminal domain"/>
    <property type="match status" value="1"/>
</dbReference>
<dbReference type="PANTHER" id="PTHR30270:SF0">
    <property type="entry name" value="THIAMINE-MONOPHOSPHATE KINASE"/>
    <property type="match status" value="1"/>
</dbReference>
<dbReference type="EMBL" id="ADZX01000910">
    <property type="protein sequence ID" value="EFK95045.1"/>
    <property type="molecule type" value="Genomic_DNA"/>
</dbReference>
<evidence type="ECO:0000313" key="2">
    <source>
        <dbReference type="EMBL" id="EFK95045.1"/>
    </source>
</evidence>
<feature type="domain" description="PurM-like N-terminal" evidence="1">
    <location>
        <begin position="5"/>
        <end position="62"/>
    </location>
</feature>
<reference evidence="2" key="1">
    <citation type="submission" date="2010-07" db="EMBL/GenBank/DDBJ databases">
        <authorList>
            <consortium name="CONSOLIDER consortium CSD2007-00005"/>
            <person name="Guazzaroni M.-E."/>
            <person name="Richter M."/>
            <person name="Garcia-Salamanca A."/>
            <person name="Yarza P."/>
            <person name="Ferrer M."/>
        </authorList>
    </citation>
    <scope>NUCLEOTIDE SEQUENCE</scope>
</reference>
<organism evidence="2">
    <name type="scientific">sediment metagenome</name>
    <dbReference type="NCBI Taxonomy" id="749907"/>
    <lineage>
        <taxon>unclassified sequences</taxon>
        <taxon>metagenomes</taxon>
        <taxon>ecological metagenomes</taxon>
    </lineage>
</organism>
<dbReference type="InterPro" id="IPR036676">
    <property type="entry name" value="PurM-like_C_sf"/>
</dbReference>
<dbReference type="SUPFAM" id="SSF55326">
    <property type="entry name" value="PurM N-terminal domain-like"/>
    <property type="match status" value="1"/>
</dbReference>
<dbReference type="GO" id="GO:0009228">
    <property type="term" value="P:thiamine biosynthetic process"/>
    <property type="evidence" value="ECO:0007669"/>
    <property type="project" value="InterPro"/>
</dbReference>
<dbReference type="InterPro" id="IPR006283">
    <property type="entry name" value="ThiL-like"/>
</dbReference>
<dbReference type="InterPro" id="IPR016188">
    <property type="entry name" value="PurM-like_N"/>
</dbReference>
<dbReference type="SUPFAM" id="SSF56042">
    <property type="entry name" value="PurM C-terminal domain-like"/>
    <property type="match status" value="1"/>
</dbReference>
<dbReference type="Pfam" id="PF00586">
    <property type="entry name" value="AIRS"/>
    <property type="match status" value="1"/>
</dbReference>
<dbReference type="AlphaFoldDB" id="D9PN25"/>